<dbReference type="Pfam" id="PF13976">
    <property type="entry name" value="gag_pre-integrs"/>
    <property type="match status" value="1"/>
</dbReference>
<dbReference type="Pfam" id="PF14223">
    <property type="entry name" value="Retrotran_gag_2"/>
    <property type="match status" value="1"/>
</dbReference>
<gene>
    <name evidence="3" type="ORF">Tco_1005780</name>
</gene>
<dbReference type="EMBL" id="BQNB010017359">
    <property type="protein sequence ID" value="GJT62247.1"/>
    <property type="molecule type" value="Genomic_DNA"/>
</dbReference>
<keyword evidence="4" id="KW-1185">Reference proteome</keyword>
<dbReference type="Proteomes" id="UP001151760">
    <property type="component" value="Unassembled WGS sequence"/>
</dbReference>
<reference evidence="3" key="2">
    <citation type="submission" date="2022-01" db="EMBL/GenBank/DDBJ databases">
        <authorList>
            <person name="Yamashiro T."/>
            <person name="Shiraishi A."/>
            <person name="Satake H."/>
            <person name="Nakayama K."/>
        </authorList>
    </citation>
    <scope>NUCLEOTIDE SEQUENCE</scope>
</reference>
<dbReference type="InterPro" id="IPR054722">
    <property type="entry name" value="PolX-like_BBD"/>
</dbReference>
<reference evidence="3" key="1">
    <citation type="journal article" date="2022" name="Int. J. Mol. Sci.">
        <title>Draft Genome of Tanacetum Coccineum: Genomic Comparison of Closely Related Tanacetum-Family Plants.</title>
        <authorList>
            <person name="Yamashiro T."/>
            <person name="Shiraishi A."/>
            <person name="Nakayama K."/>
            <person name="Satake H."/>
        </authorList>
    </citation>
    <scope>NUCLEOTIDE SEQUENCE</scope>
</reference>
<dbReference type="PANTHER" id="PTHR34676:SF8">
    <property type="entry name" value="TRANSMEMBRANE PROTEIN"/>
    <property type="match status" value="1"/>
</dbReference>
<evidence type="ECO:0000259" key="2">
    <source>
        <dbReference type="Pfam" id="PF22936"/>
    </source>
</evidence>
<name>A0ABQ5FHQ8_9ASTR</name>
<dbReference type="InterPro" id="IPR036875">
    <property type="entry name" value="Znf_CCHC_sf"/>
</dbReference>
<feature type="domain" description="Retrovirus-related Pol polyprotein from transposon TNT 1-94-like beta-barrel" evidence="2">
    <location>
        <begin position="283"/>
        <end position="318"/>
    </location>
</feature>
<protein>
    <submittedName>
        <fullName evidence="3">Retrovirus-related pol polyprotein from transposon TNT 1-94</fullName>
    </submittedName>
</protein>
<proteinExistence type="predicted"/>
<sequence length="475" mass="54522">MQRPPLFESDGFIYWKNRFETYVKSKDLDLWHVITDGDFPPIQNNPETKKDEVVPFHKQNDDLKKKLAKNNEAKMVIYNAFPRKEYERIFVCQTAKFFWDTLLITHQGNNQVKANKIDLLVKQYEQFTIPEEESIDNAFAKFNTIITNLKALDEGEKEVSGEDSSSSDSKDEEYAMAIKEFKKFFKRRGRFVRQPRGDRKTFQRSRNDGYGKSERKCFRCCDPNHLIRECSKPPKNNDQRAFIGGAWSDNGEDEVGKTKDETCLVAQAPDEICLGVNLEPNEWIKDSGCSKHMTGNRNLFSSYKAYNGGNVIFGSNLCGQICDNKCKVIFTEHDSKIIKDKKVIGKGIRKGGIYVMKLGNKPEDKICLATIDENSTLWHRRLGHANMQLIQSLASKELGSDIERIVYADSDPARDYVDRKSTSGVCTFMGCCLTSWFSKKKTALAISTTEVEYEAPKRHVNKLLWIEARSHRLCV</sequence>
<evidence type="ECO:0000313" key="4">
    <source>
        <dbReference type="Proteomes" id="UP001151760"/>
    </source>
</evidence>
<feature type="domain" description="GAG-pre-integrase" evidence="1">
    <location>
        <begin position="352"/>
        <end position="399"/>
    </location>
</feature>
<dbReference type="PANTHER" id="PTHR34676">
    <property type="entry name" value="DUF4219 DOMAIN-CONTAINING PROTEIN-RELATED"/>
    <property type="match status" value="1"/>
</dbReference>
<evidence type="ECO:0000259" key="1">
    <source>
        <dbReference type="Pfam" id="PF13976"/>
    </source>
</evidence>
<dbReference type="InterPro" id="IPR025724">
    <property type="entry name" value="GAG-pre-integrase_dom"/>
</dbReference>
<dbReference type="Pfam" id="PF22936">
    <property type="entry name" value="Pol_BBD"/>
    <property type="match status" value="1"/>
</dbReference>
<organism evidence="3 4">
    <name type="scientific">Tanacetum coccineum</name>
    <dbReference type="NCBI Taxonomy" id="301880"/>
    <lineage>
        <taxon>Eukaryota</taxon>
        <taxon>Viridiplantae</taxon>
        <taxon>Streptophyta</taxon>
        <taxon>Embryophyta</taxon>
        <taxon>Tracheophyta</taxon>
        <taxon>Spermatophyta</taxon>
        <taxon>Magnoliopsida</taxon>
        <taxon>eudicotyledons</taxon>
        <taxon>Gunneridae</taxon>
        <taxon>Pentapetalae</taxon>
        <taxon>asterids</taxon>
        <taxon>campanulids</taxon>
        <taxon>Asterales</taxon>
        <taxon>Asteraceae</taxon>
        <taxon>Asteroideae</taxon>
        <taxon>Anthemideae</taxon>
        <taxon>Anthemidinae</taxon>
        <taxon>Tanacetum</taxon>
    </lineage>
</organism>
<accession>A0ABQ5FHQ8</accession>
<evidence type="ECO:0000313" key="3">
    <source>
        <dbReference type="EMBL" id="GJT62247.1"/>
    </source>
</evidence>
<dbReference type="SUPFAM" id="SSF57756">
    <property type="entry name" value="Retrovirus zinc finger-like domains"/>
    <property type="match status" value="1"/>
</dbReference>
<comment type="caution">
    <text evidence="3">The sequence shown here is derived from an EMBL/GenBank/DDBJ whole genome shotgun (WGS) entry which is preliminary data.</text>
</comment>